<feature type="compositionally biased region" description="Low complexity" evidence="1">
    <location>
        <begin position="68"/>
        <end position="81"/>
    </location>
</feature>
<protein>
    <submittedName>
        <fullName evidence="2">Uncharacterized protein</fullName>
    </submittedName>
</protein>
<sequence length="564" mass="60157">MGMNITNSPQGESNLVVQEGTHIVVSEPDVLVCGNDDPQLLGINYEKPTDCIKPNGTYLQGPPGPPGSDGQQGPRGFQGIQGPIGPGGTGPEGPPGVDRYTWIKYADSITPPPEDMFNESGYRYIGIAHNQLVIQGGGDPNESDYTVYQWSQILGVDGDSIVGPAGPQGIPGEDGSGFNWVGQFPQDPTEVELGRPPEEGDTYYNTSDGTSYHYFYGGWEILVGTGEGDVGPAGPVGGSYIWKGDSDTNPSSPSYNWLYRNTTDNLYYTFDGTAWVLATSDGRSNITGTPLIEGNYFYTTYYSGATPPPPTLEGVANGWNPNPASFAPGTITHVSQKIGFTPTVGDWGPVTNIELLPFRGPFGFRGSASTSVGIVGWDQVWSDKIAEQFLSGAPQEFDTVTLYLDGDTGVQETRRFVNTTGVAWEWEPYEPVILERVVGDVDIFSLPLVTGAHPSTVRKSYTISKSSEKDYVVSVSSMEVEIVEGTGTATVVVDVALDGVVDDSSTISSNNRSLTKGLFTAIPQGSGDVELTLNTSITLTGDASASINAQKILFTYNGVNNTFN</sequence>
<accession>A0A2I7QMI6</accession>
<feature type="compositionally biased region" description="Gly residues" evidence="1">
    <location>
        <begin position="82"/>
        <end position="91"/>
    </location>
</feature>
<feature type="region of interest" description="Disordered" evidence="1">
    <location>
        <begin position="53"/>
        <end position="97"/>
    </location>
</feature>
<reference evidence="2 3" key="1">
    <citation type="submission" date="2017-11" db="EMBL/GenBank/DDBJ databases">
        <title>A major lineage of nontailed dsDNA viruses as unrecognized killers of marine bacteria.</title>
        <authorList>
            <person name="Kauffman K.M."/>
            <person name="Hussain F.A."/>
            <person name="Yang J."/>
            <person name="Arevalo P."/>
            <person name="Brown J.M."/>
            <person name="Chang W.K."/>
            <person name="VanInsberghe D."/>
            <person name="Elsherbini J."/>
            <person name="Cutler M.B."/>
            <person name="Kelly L."/>
            <person name="Polz M.F."/>
        </authorList>
    </citation>
    <scope>NUCLEOTIDE SEQUENCE [LARGE SCALE GENOMIC DNA]</scope>
</reference>
<dbReference type="Proteomes" id="UP000267098">
    <property type="component" value="Segment"/>
</dbReference>
<evidence type="ECO:0000313" key="3">
    <source>
        <dbReference type="Proteomes" id="UP000267098"/>
    </source>
</evidence>
<keyword evidence="3" id="KW-1185">Reference proteome</keyword>
<gene>
    <name evidence="2" type="ORF">NVP1026O_012</name>
</gene>
<evidence type="ECO:0000256" key="1">
    <source>
        <dbReference type="SAM" id="MobiDB-lite"/>
    </source>
</evidence>
<evidence type="ECO:0000313" key="2">
    <source>
        <dbReference type="EMBL" id="AUR82603.1"/>
    </source>
</evidence>
<proteinExistence type="predicted"/>
<name>A0A2I7QMI6_9CAUD</name>
<organism evidence="2 3">
    <name type="scientific">Vibrio phage 1.026.O._10N.222.49.C7</name>
    <dbReference type="NCBI Taxonomy" id="1881421"/>
    <lineage>
        <taxon>Viruses</taxon>
        <taxon>Duplodnaviria</taxon>
        <taxon>Heunggongvirae</taxon>
        <taxon>Uroviricota</taxon>
        <taxon>Caudoviricetes</taxon>
        <taxon>Schitoviridae</taxon>
        <taxon>Pontosvirinae</taxon>
        <taxon>Nahantvirus</taxon>
        <taxon>Nahantvirus 49C7</taxon>
    </lineage>
</organism>
<dbReference type="EMBL" id="MG592410">
    <property type="protein sequence ID" value="AUR82603.1"/>
    <property type="molecule type" value="Genomic_DNA"/>
</dbReference>